<proteinExistence type="predicted"/>
<dbReference type="PANTHER" id="PTHR38340:SF1">
    <property type="entry name" value="S-LAYER PROTEIN"/>
    <property type="match status" value="1"/>
</dbReference>
<dbReference type="Proteomes" id="UP000282957">
    <property type="component" value="Unassembled WGS sequence"/>
</dbReference>
<keyword evidence="2" id="KW-0964">Secreted</keyword>
<accession>A0A437MM56</accession>
<organism evidence="4 5">
    <name type="scientific">Rhodovarius crocodyli</name>
    <dbReference type="NCBI Taxonomy" id="1979269"/>
    <lineage>
        <taxon>Bacteria</taxon>
        <taxon>Pseudomonadati</taxon>
        <taxon>Pseudomonadota</taxon>
        <taxon>Alphaproteobacteria</taxon>
        <taxon>Acetobacterales</taxon>
        <taxon>Roseomonadaceae</taxon>
        <taxon>Rhodovarius</taxon>
    </lineage>
</organism>
<dbReference type="GO" id="GO:0005576">
    <property type="term" value="C:extracellular region"/>
    <property type="evidence" value="ECO:0007669"/>
    <property type="project" value="UniProtKB-SubCell"/>
</dbReference>
<feature type="region of interest" description="Disordered" evidence="3">
    <location>
        <begin position="256"/>
        <end position="281"/>
    </location>
</feature>
<dbReference type="AlphaFoldDB" id="A0A437MM56"/>
<dbReference type="PROSITE" id="PS00330">
    <property type="entry name" value="HEMOLYSIN_CALCIUM"/>
    <property type="match status" value="3"/>
</dbReference>
<protein>
    <submittedName>
        <fullName evidence="4">Calcium-binding protein</fullName>
    </submittedName>
</protein>
<comment type="caution">
    <text evidence="4">The sequence shown here is derived from an EMBL/GenBank/DDBJ whole genome shotgun (WGS) entry which is preliminary data.</text>
</comment>
<dbReference type="Pfam" id="PF00353">
    <property type="entry name" value="HemolysinCabind"/>
    <property type="match status" value="3"/>
</dbReference>
<evidence type="ECO:0000256" key="1">
    <source>
        <dbReference type="ARBA" id="ARBA00004613"/>
    </source>
</evidence>
<comment type="subcellular location">
    <subcellularLocation>
        <location evidence="1">Secreted</location>
    </subcellularLocation>
</comment>
<dbReference type="OrthoDB" id="9804931at2"/>
<dbReference type="Gene3D" id="2.150.10.10">
    <property type="entry name" value="Serralysin-like metalloprotease, C-terminal"/>
    <property type="match status" value="3"/>
</dbReference>
<evidence type="ECO:0000313" key="5">
    <source>
        <dbReference type="Proteomes" id="UP000282957"/>
    </source>
</evidence>
<gene>
    <name evidence="4" type="ORF">EOD42_01125</name>
</gene>
<dbReference type="SUPFAM" id="SSF51120">
    <property type="entry name" value="beta-Roll"/>
    <property type="match status" value="2"/>
</dbReference>
<dbReference type="InterPro" id="IPR050557">
    <property type="entry name" value="RTX_toxin/Mannuronan_C5-epim"/>
</dbReference>
<reference evidence="4 5" key="1">
    <citation type="submission" date="2019-01" db="EMBL/GenBank/DDBJ databases">
        <authorList>
            <person name="Chen W.-M."/>
        </authorList>
    </citation>
    <scope>NUCLEOTIDE SEQUENCE [LARGE SCALE GENOMIC DNA]</scope>
    <source>
        <strain evidence="4 5">CCP-6</strain>
    </source>
</reference>
<evidence type="ECO:0000256" key="2">
    <source>
        <dbReference type="ARBA" id="ARBA00022525"/>
    </source>
</evidence>
<evidence type="ECO:0000313" key="4">
    <source>
        <dbReference type="EMBL" id="RVT98744.1"/>
    </source>
</evidence>
<dbReference type="InterPro" id="IPR011049">
    <property type="entry name" value="Serralysin-like_metalloprot_C"/>
</dbReference>
<keyword evidence="5" id="KW-1185">Reference proteome</keyword>
<dbReference type="PANTHER" id="PTHR38340">
    <property type="entry name" value="S-LAYER PROTEIN"/>
    <property type="match status" value="1"/>
</dbReference>
<evidence type="ECO:0000256" key="3">
    <source>
        <dbReference type="SAM" id="MobiDB-lite"/>
    </source>
</evidence>
<dbReference type="EMBL" id="SACL01000001">
    <property type="protein sequence ID" value="RVT98744.1"/>
    <property type="molecule type" value="Genomic_DNA"/>
</dbReference>
<dbReference type="InterPro" id="IPR001343">
    <property type="entry name" value="Hemolysn_Ca-bd"/>
</dbReference>
<dbReference type="InterPro" id="IPR018511">
    <property type="entry name" value="Hemolysin-typ_Ca-bd_CS"/>
</dbReference>
<dbReference type="RefSeq" id="WP_127785215.1">
    <property type="nucleotide sequence ID" value="NZ_SACL01000001.1"/>
</dbReference>
<name>A0A437MM56_9PROT</name>
<dbReference type="PRINTS" id="PR00313">
    <property type="entry name" value="CABNDNGRPT"/>
</dbReference>
<sequence>MATTTIANGTTRTTRLNMSGTDILNVAAGGVFTVADNAQTVRFNAATSNGQITNSGTIENTNSGGRAIRVETGVGTTTFNATITNNAGGLITAVDDAIQVQASTFTGVATLAIGNAGTITSATGQALDLAGGGGTFVSTVTNTGTITAQTNDAVRIFTGSFTNTGGTVTGGSAAGYTVSADGVQFEDNGTGTLVNQSGGTITGDRHGVNAGVGSVLTVTNGAGSTITGNNGSGVGSDGSATITNYGTISGNFSDSAGSDINGSTPGATDGGGPDGINDGDGDGVDVDFQITLYNYGRIEGTGAGGTGSDGYANTAEGVAAGGGLIHNYAGATIIGLGRGILIDDSSTGNAPYATTIINEGTITGTQVLGIKIVGTQNDTIDNSGTISTGGTYAILMGDGNDTLVIRNGSSITGLSDGEAGTDQLDYSHWTGTGISVNLTDGLATGTGGVAGFENVTGSGLADLIHGSAVANLISGGEGDDQLYGWAGDDTLGGGAGNDVLYGGAGNDTLMGGTGDDVYLIEDLGDVISEVSGEGTDTAYVAVTGYTLGANVEYGYLVGAASALTAGSTGTNLIANASIGSVLTGGTGDDTLWSQSGNDTLNGGAGNDILRGSSGNDRFVGGAGDDQMVGGSGADTFGYEAASWGYDQIWGFSVAQGDKLDFTGSGLTYAELTVYEVGGSTVVAHGADRIDMYGVTGLTSGDFIFG</sequence>
<dbReference type="GO" id="GO:0005509">
    <property type="term" value="F:calcium ion binding"/>
    <property type="evidence" value="ECO:0007669"/>
    <property type="project" value="InterPro"/>
</dbReference>